<keyword evidence="3" id="KW-1185">Reference proteome</keyword>
<dbReference type="GO" id="GO:0004222">
    <property type="term" value="F:metalloendopeptidase activity"/>
    <property type="evidence" value="ECO:0007669"/>
    <property type="project" value="TreeGrafter"/>
</dbReference>
<reference evidence="3" key="1">
    <citation type="submission" date="2016-10" db="EMBL/GenBank/DDBJ databases">
        <authorList>
            <person name="Varghese N."/>
            <person name="Submissions S."/>
        </authorList>
    </citation>
    <scope>NUCLEOTIDE SEQUENCE [LARGE SCALE GENOMIC DNA]</scope>
    <source>
        <strain evidence="3">CGMCC 1.10218</strain>
    </source>
</reference>
<evidence type="ECO:0000313" key="3">
    <source>
        <dbReference type="Proteomes" id="UP000199223"/>
    </source>
</evidence>
<evidence type="ECO:0000259" key="1">
    <source>
        <dbReference type="Pfam" id="PF01551"/>
    </source>
</evidence>
<dbReference type="InterPro" id="IPR011055">
    <property type="entry name" value="Dup_hybrid_motif"/>
</dbReference>
<feature type="domain" description="M23ase beta-sheet core" evidence="1">
    <location>
        <begin position="65"/>
        <end position="163"/>
    </location>
</feature>
<dbReference type="Pfam" id="PF01551">
    <property type="entry name" value="Peptidase_M23"/>
    <property type="match status" value="1"/>
</dbReference>
<dbReference type="InterPro" id="IPR050570">
    <property type="entry name" value="Cell_wall_metabolism_enzyme"/>
</dbReference>
<sequence>MRRLVLLVLFAFAAYLLWVFVWPSIEQARRYAALVGAPAPTALPHPLPGRGLSDTWGAARSGGRRHEGIDLFAPRGTPIRATTEGLVLQVGSNTLGGRTVMVLGPGGQRHYYAHLEGYAAGLTRGDWLEVGDTVGYVGDSGNARGTPPHLHYGIYTSGGAINPYPLLRAGQNRAE</sequence>
<dbReference type="Gene3D" id="2.70.70.10">
    <property type="entry name" value="Glucose Permease (Domain IIA)"/>
    <property type="match status" value="1"/>
</dbReference>
<proteinExistence type="predicted"/>
<accession>A0A1H6Z464</accession>
<dbReference type="InterPro" id="IPR016047">
    <property type="entry name" value="M23ase_b-sheet_dom"/>
</dbReference>
<dbReference type="PANTHER" id="PTHR21666">
    <property type="entry name" value="PEPTIDASE-RELATED"/>
    <property type="match status" value="1"/>
</dbReference>
<dbReference type="Proteomes" id="UP000199223">
    <property type="component" value="Unassembled WGS sequence"/>
</dbReference>
<protein>
    <submittedName>
        <fullName evidence="2">Peptidase family M23</fullName>
    </submittedName>
</protein>
<dbReference type="STRING" id="856736.SAMN04488058_10852"/>
<dbReference type="OrthoDB" id="9810477at2"/>
<evidence type="ECO:0000313" key="2">
    <source>
        <dbReference type="EMBL" id="SEJ44320.1"/>
    </source>
</evidence>
<gene>
    <name evidence="2" type="ORF">SAMN04488058_10852</name>
</gene>
<dbReference type="PANTHER" id="PTHR21666:SF268">
    <property type="entry name" value="PEPTIDASE M23 DOMAIN-CONTAINING PROTEIN"/>
    <property type="match status" value="1"/>
</dbReference>
<dbReference type="CDD" id="cd12797">
    <property type="entry name" value="M23_peptidase"/>
    <property type="match status" value="1"/>
</dbReference>
<dbReference type="RefSeq" id="WP_092264512.1">
    <property type="nucleotide sequence ID" value="NZ_FNZA01000008.1"/>
</dbReference>
<dbReference type="AlphaFoldDB" id="A0A1H6Z464"/>
<dbReference type="EMBL" id="FNZA01000008">
    <property type="protein sequence ID" value="SEJ44320.1"/>
    <property type="molecule type" value="Genomic_DNA"/>
</dbReference>
<dbReference type="SUPFAM" id="SSF51261">
    <property type="entry name" value="Duplicated hybrid motif"/>
    <property type="match status" value="1"/>
</dbReference>
<organism evidence="2 3">
    <name type="scientific">Deinococcus reticulitermitis</name>
    <dbReference type="NCBI Taxonomy" id="856736"/>
    <lineage>
        <taxon>Bacteria</taxon>
        <taxon>Thermotogati</taxon>
        <taxon>Deinococcota</taxon>
        <taxon>Deinococci</taxon>
        <taxon>Deinococcales</taxon>
        <taxon>Deinococcaceae</taxon>
        <taxon>Deinococcus</taxon>
    </lineage>
</organism>
<name>A0A1H6Z464_9DEIO</name>